<dbReference type="GO" id="GO:0015937">
    <property type="term" value="P:coenzyme A biosynthetic process"/>
    <property type="evidence" value="ECO:0007669"/>
    <property type="project" value="UniProtKB-UniRule"/>
</dbReference>
<dbReference type="SUPFAM" id="SSF52540">
    <property type="entry name" value="P-loop containing nucleoside triphosphate hydrolases"/>
    <property type="match status" value="1"/>
</dbReference>
<keyword evidence="5" id="KW-0963">Cytoplasm</keyword>
<evidence type="ECO:0000256" key="5">
    <source>
        <dbReference type="HAMAP-Rule" id="MF_00376"/>
    </source>
</evidence>
<dbReference type="PANTHER" id="PTHR10695:SF46">
    <property type="entry name" value="BIFUNCTIONAL COENZYME A SYNTHASE-RELATED"/>
    <property type="match status" value="1"/>
</dbReference>
<dbReference type="InterPro" id="IPR001977">
    <property type="entry name" value="Depp_CoAkinase"/>
</dbReference>
<dbReference type="PANTHER" id="PTHR10695">
    <property type="entry name" value="DEPHOSPHO-COA KINASE-RELATED"/>
    <property type="match status" value="1"/>
</dbReference>
<dbReference type="HAMAP" id="MF_00376">
    <property type="entry name" value="Dephospho_CoA_kinase"/>
    <property type="match status" value="1"/>
</dbReference>
<evidence type="ECO:0000256" key="4">
    <source>
        <dbReference type="ARBA" id="ARBA00022993"/>
    </source>
</evidence>
<dbReference type="EMBL" id="JADIMJ010000124">
    <property type="protein sequence ID" value="MBO8454677.1"/>
    <property type="molecule type" value="Genomic_DNA"/>
</dbReference>
<keyword evidence="4 5" id="KW-0173">Coenzyme A biosynthesis</keyword>
<evidence type="ECO:0000313" key="8">
    <source>
        <dbReference type="Proteomes" id="UP000771749"/>
    </source>
</evidence>
<comment type="caution">
    <text evidence="7">The sequence shown here is derived from an EMBL/GenBank/DDBJ whole genome shotgun (WGS) entry which is preliminary data.</text>
</comment>
<keyword evidence="5 7" id="KW-0418">Kinase</keyword>
<dbReference type="Proteomes" id="UP000771749">
    <property type="component" value="Unassembled WGS sequence"/>
</dbReference>
<sequence>MKTLAVTGGIGSGKSTVCAVFARRGVPVYDSDSRTKALYDEDSALADAVEDAMGEPLKDSSGKIDRKRLASIVFSDRSRLSLLESIVHPRVLEDFLRWRSMQEAALGEGSQVWNNDAGPVPFVIIESAIILEKPIFRNVADKVLMVDAPSDVRLMRIVSRDNMSASAAKQRMSSQGGMSILSSMHLPEGVDFMIENDAGVHSLEKQVDDICRVLWL</sequence>
<comment type="pathway">
    <text evidence="5">Cofactor biosynthesis; coenzyme A biosynthesis; CoA from (R)-pantothenate: step 5/5.</text>
</comment>
<comment type="similarity">
    <text evidence="1 5">Belongs to the CoaE family.</text>
</comment>
<dbReference type="GO" id="GO:0005524">
    <property type="term" value="F:ATP binding"/>
    <property type="evidence" value="ECO:0007669"/>
    <property type="project" value="UniProtKB-UniRule"/>
</dbReference>
<accession>A0A940DPC0</accession>
<evidence type="ECO:0000256" key="2">
    <source>
        <dbReference type="ARBA" id="ARBA00022741"/>
    </source>
</evidence>
<proteinExistence type="inferred from homology"/>
<dbReference type="CDD" id="cd02022">
    <property type="entry name" value="DPCK"/>
    <property type="match status" value="1"/>
</dbReference>
<dbReference type="PROSITE" id="PS51219">
    <property type="entry name" value="DPCK"/>
    <property type="match status" value="1"/>
</dbReference>
<evidence type="ECO:0000256" key="1">
    <source>
        <dbReference type="ARBA" id="ARBA00009018"/>
    </source>
</evidence>
<keyword evidence="3 5" id="KW-0067">ATP-binding</keyword>
<evidence type="ECO:0000256" key="3">
    <source>
        <dbReference type="ARBA" id="ARBA00022840"/>
    </source>
</evidence>
<comment type="function">
    <text evidence="5">Catalyzes the phosphorylation of the 3'-hydroxyl group of dephosphocoenzyme A to form coenzyme A.</text>
</comment>
<organism evidence="7 8">
    <name type="scientific">Candidatus Cryptobacteroides gallistercoris</name>
    <dbReference type="NCBI Taxonomy" id="2840765"/>
    <lineage>
        <taxon>Bacteria</taxon>
        <taxon>Pseudomonadati</taxon>
        <taxon>Bacteroidota</taxon>
        <taxon>Bacteroidia</taxon>
        <taxon>Bacteroidales</taxon>
        <taxon>Candidatus Cryptobacteroides</taxon>
    </lineage>
</organism>
<keyword evidence="5 7" id="KW-0808">Transferase</keyword>
<dbReference type="GO" id="GO:0005737">
    <property type="term" value="C:cytoplasm"/>
    <property type="evidence" value="ECO:0007669"/>
    <property type="project" value="UniProtKB-SubCell"/>
</dbReference>
<dbReference type="Pfam" id="PF01121">
    <property type="entry name" value="CoaE"/>
    <property type="match status" value="1"/>
</dbReference>
<dbReference type="InterPro" id="IPR027417">
    <property type="entry name" value="P-loop_NTPase"/>
</dbReference>
<dbReference type="NCBIfam" id="TIGR00152">
    <property type="entry name" value="dephospho-CoA kinase"/>
    <property type="match status" value="1"/>
</dbReference>
<keyword evidence="2 5" id="KW-0547">Nucleotide-binding</keyword>
<dbReference type="Gene3D" id="3.40.50.300">
    <property type="entry name" value="P-loop containing nucleotide triphosphate hydrolases"/>
    <property type="match status" value="1"/>
</dbReference>
<comment type="subcellular location">
    <subcellularLocation>
        <location evidence="5">Cytoplasm</location>
    </subcellularLocation>
</comment>
<dbReference type="GO" id="GO:0004140">
    <property type="term" value="F:dephospho-CoA kinase activity"/>
    <property type="evidence" value="ECO:0007669"/>
    <property type="project" value="UniProtKB-UniRule"/>
</dbReference>
<evidence type="ECO:0000256" key="6">
    <source>
        <dbReference type="NCBIfam" id="TIGR00152"/>
    </source>
</evidence>
<dbReference type="EC" id="2.7.1.24" evidence="5 6"/>
<dbReference type="AlphaFoldDB" id="A0A940DPC0"/>
<feature type="binding site" evidence="5">
    <location>
        <begin position="11"/>
        <end position="16"/>
    </location>
    <ligand>
        <name>ATP</name>
        <dbReference type="ChEBI" id="CHEBI:30616"/>
    </ligand>
</feature>
<gene>
    <name evidence="5 7" type="primary">coaE</name>
    <name evidence="7" type="ORF">IAC07_08160</name>
</gene>
<reference evidence="7" key="2">
    <citation type="journal article" date="2021" name="PeerJ">
        <title>Extensive microbial diversity within the chicken gut microbiome revealed by metagenomics and culture.</title>
        <authorList>
            <person name="Gilroy R."/>
            <person name="Ravi A."/>
            <person name="Getino M."/>
            <person name="Pursley I."/>
            <person name="Horton D.L."/>
            <person name="Alikhan N.F."/>
            <person name="Baker D."/>
            <person name="Gharbi K."/>
            <person name="Hall N."/>
            <person name="Watson M."/>
            <person name="Adriaenssens E.M."/>
            <person name="Foster-Nyarko E."/>
            <person name="Jarju S."/>
            <person name="Secka A."/>
            <person name="Antonio M."/>
            <person name="Oren A."/>
            <person name="Chaudhuri R.R."/>
            <person name="La Ragione R."/>
            <person name="Hildebrand F."/>
            <person name="Pallen M.J."/>
        </authorList>
    </citation>
    <scope>NUCLEOTIDE SEQUENCE</scope>
    <source>
        <strain evidence="7">F1-3629</strain>
    </source>
</reference>
<evidence type="ECO:0000313" key="7">
    <source>
        <dbReference type="EMBL" id="MBO8454677.1"/>
    </source>
</evidence>
<reference evidence="7" key="1">
    <citation type="submission" date="2020-10" db="EMBL/GenBank/DDBJ databases">
        <authorList>
            <person name="Gilroy R."/>
        </authorList>
    </citation>
    <scope>NUCLEOTIDE SEQUENCE</scope>
    <source>
        <strain evidence="7">F1-3629</strain>
    </source>
</reference>
<name>A0A940DPC0_9BACT</name>
<comment type="catalytic activity">
    <reaction evidence="5">
        <text>3'-dephospho-CoA + ATP = ADP + CoA + H(+)</text>
        <dbReference type="Rhea" id="RHEA:18245"/>
        <dbReference type="ChEBI" id="CHEBI:15378"/>
        <dbReference type="ChEBI" id="CHEBI:30616"/>
        <dbReference type="ChEBI" id="CHEBI:57287"/>
        <dbReference type="ChEBI" id="CHEBI:57328"/>
        <dbReference type="ChEBI" id="CHEBI:456216"/>
        <dbReference type="EC" id="2.7.1.24"/>
    </reaction>
</comment>
<protein>
    <recommendedName>
        <fullName evidence="5 6">Dephospho-CoA kinase</fullName>
        <ecNumber evidence="5 6">2.7.1.24</ecNumber>
    </recommendedName>
    <alternativeName>
        <fullName evidence="5">Dephosphocoenzyme A kinase</fullName>
    </alternativeName>
</protein>